<dbReference type="PANTHER" id="PTHR30213">
    <property type="entry name" value="INNER MEMBRANE PROTEIN YHJD"/>
    <property type="match status" value="1"/>
</dbReference>
<evidence type="ECO:0000256" key="5">
    <source>
        <dbReference type="ARBA" id="ARBA00023136"/>
    </source>
</evidence>
<gene>
    <name evidence="7" type="ORF">CNX65_08820</name>
</gene>
<dbReference type="KEGG" id="apre:CNX65_08820"/>
<organism evidence="7 8">
    <name type="scientific">Actinosynnema pretiosum</name>
    <dbReference type="NCBI Taxonomy" id="42197"/>
    <lineage>
        <taxon>Bacteria</taxon>
        <taxon>Bacillati</taxon>
        <taxon>Actinomycetota</taxon>
        <taxon>Actinomycetes</taxon>
        <taxon>Pseudonocardiales</taxon>
        <taxon>Pseudonocardiaceae</taxon>
        <taxon>Actinosynnema</taxon>
    </lineage>
</organism>
<accession>A0A290Z2Z6</accession>
<evidence type="ECO:0000256" key="3">
    <source>
        <dbReference type="ARBA" id="ARBA00022692"/>
    </source>
</evidence>
<feature type="transmembrane region" description="Helical" evidence="6">
    <location>
        <begin position="260"/>
        <end position="286"/>
    </location>
</feature>
<dbReference type="InterPro" id="IPR017039">
    <property type="entry name" value="Virul_fac_BrkB"/>
</dbReference>
<keyword evidence="8" id="KW-1185">Reference proteome</keyword>
<reference evidence="7" key="1">
    <citation type="submission" date="2017-09" db="EMBL/GenBank/DDBJ databases">
        <title>Complete Genome Sequence of ansamitocin-producing Bacterium Actinosynnema pretiosum X47.</title>
        <authorList>
            <person name="Cao G."/>
            <person name="Zong G."/>
            <person name="Zhong C."/>
            <person name="Fu J."/>
        </authorList>
    </citation>
    <scope>NUCLEOTIDE SEQUENCE [LARGE SCALE GENOMIC DNA]</scope>
    <source>
        <strain evidence="7">X47</strain>
    </source>
</reference>
<feature type="transmembrane region" description="Helical" evidence="6">
    <location>
        <begin position="227"/>
        <end position="254"/>
    </location>
</feature>
<keyword evidence="5 6" id="KW-0472">Membrane</keyword>
<evidence type="ECO:0000256" key="4">
    <source>
        <dbReference type="ARBA" id="ARBA00022989"/>
    </source>
</evidence>
<evidence type="ECO:0000256" key="6">
    <source>
        <dbReference type="SAM" id="Phobius"/>
    </source>
</evidence>
<feature type="transmembrane region" description="Helical" evidence="6">
    <location>
        <begin position="106"/>
        <end position="124"/>
    </location>
</feature>
<feature type="transmembrane region" description="Helical" evidence="6">
    <location>
        <begin position="53"/>
        <end position="73"/>
    </location>
</feature>
<sequence length="318" mass="33637">MPILRTGNHSGMAQALEAPTRPPRRSWWTVFRTTVVWYREHHLSDRAAALTHYTVLVMLSGALLPVALVGFLGDDTRSKVMTVISPLAPSRVHGILVVALDGLRPAVAGPLAAACLLVAVWSAYRFAGAFLRACAACNGVKEHRSLWKLVPLRVGLTLGVLVLFILVVGVVAFTGDIADEVAALAGVRPSTVQLWDVAKWPVLVLLAGCAVRLLFAAPPATRRPGRLGITPGALLALVLCLVATFGVGVYAAYAGSYDRVYGSIIGLVVVMAWIWLACTALLVGVAMDAALQHTGRVLLAAQRAARQKQEGVTSTSAA</sequence>
<evidence type="ECO:0000313" key="8">
    <source>
        <dbReference type="Proteomes" id="UP000218505"/>
    </source>
</evidence>
<keyword evidence="3 6" id="KW-0812">Transmembrane</keyword>
<evidence type="ECO:0000256" key="2">
    <source>
        <dbReference type="ARBA" id="ARBA00022475"/>
    </source>
</evidence>
<name>A0A290Z2Z6_9PSEU</name>
<dbReference type="Proteomes" id="UP000218505">
    <property type="component" value="Chromosome"/>
</dbReference>
<dbReference type="AlphaFoldDB" id="A0A290Z2Z6"/>
<dbReference type="GO" id="GO:0005886">
    <property type="term" value="C:plasma membrane"/>
    <property type="evidence" value="ECO:0007669"/>
    <property type="project" value="UniProtKB-SubCell"/>
</dbReference>
<dbReference type="EMBL" id="CP023445">
    <property type="protein sequence ID" value="ATE53378.1"/>
    <property type="molecule type" value="Genomic_DNA"/>
</dbReference>
<dbReference type="PANTHER" id="PTHR30213:SF0">
    <property type="entry name" value="UPF0761 MEMBRANE PROTEIN YIHY"/>
    <property type="match status" value="1"/>
</dbReference>
<evidence type="ECO:0000256" key="1">
    <source>
        <dbReference type="ARBA" id="ARBA00004651"/>
    </source>
</evidence>
<comment type="subcellular location">
    <subcellularLocation>
        <location evidence="1">Cell membrane</location>
        <topology evidence="1">Multi-pass membrane protein</topology>
    </subcellularLocation>
</comment>
<feature type="transmembrane region" description="Helical" evidence="6">
    <location>
        <begin position="197"/>
        <end position="215"/>
    </location>
</feature>
<proteinExistence type="predicted"/>
<evidence type="ECO:0000313" key="7">
    <source>
        <dbReference type="EMBL" id="ATE53378.1"/>
    </source>
</evidence>
<feature type="transmembrane region" description="Helical" evidence="6">
    <location>
        <begin position="154"/>
        <end position="177"/>
    </location>
</feature>
<dbReference type="PIRSF" id="PIRSF035875">
    <property type="entry name" value="RNase_BN"/>
    <property type="match status" value="1"/>
</dbReference>
<protein>
    <submittedName>
        <fullName evidence="7">Ribonuclease</fullName>
    </submittedName>
</protein>
<keyword evidence="2" id="KW-1003">Cell membrane</keyword>
<dbReference type="Pfam" id="PF03631">
    <property type="entry name" value="Virul_fac_BrkB"/>
    <property type="match status" value="1"/>
</dbReference>
<keyword evidence="4 6" id="KW-1133">Transmembrane helix</keyword>